<dbReference type="InterPro" id="IPR000873">
    <property type="entry name" value="AMP-dep_synth/lig_dom"/>
</dbReference>
<dbReference type="InterPro" id="IPR045851">
    <property type="entry name" value="AMP-bd_C_sf"/>
</dbReference>
<sequence length="391" mass="39889">MITDLPIPPGDGALEALLALERALAGGAPVRPHAPDAPPAPLPAHDGPLPEDLAVVVSTSGSTGTPKPAMLGTQALAASAAATHDRLGGPGQWLLALPPHHVAGLQVLLRSVHAGTRPVLTDPALTPFALVQAVAAMSGERRYASLVPAQLTAMATDPVGIEGLRRLDAVLVGGAAADPQVVARAREDGVRVVLTYGMSETCGGCVYDGRALRGVAVDVGPSGTLLLGGPVVAHGYLGMPELTTEHFVRRDGMRWFVTSDLGSVDERGVVSVLGRADDLINSGGLKVAPRVVEEGVLAHVPAVTAALAVGLPHERWGEGVALLVVTSPGGPPVGEVPHEGVGQIREMLRPHLPAHALPHRVRVVAELPTRGPGKPDRAAARDLLGGASGPS</sequence>
<dbReference type="InterPro" id="IPR025110">
    <property type="entry name" value="AMP-bd_C"/>
</dbReference>
<keyword evidence="5" id="KW-1185">Reference proteome</keyword>
<dbReference type="SUPFAM" id="SSF56801">
    <property type="entry name" value="Acetyl-CoA synthetase-like"/>
    <property type="match status" value="1"/>
</dbReference>
<evidence type="ECO:0000259" key="2">
    <source>
        <dbReference type="Pfam" id="PF00501"/>
    </source>
</evidence>
<dbReference type="Gene3D" id="3.40.50.12780">
    <property type="entry name" value="N-terminal domain of ligase-like"/>
    <property type="match status" value="1"/>
</dbReference>
<dbReference type="Gene3D" id="3.30.300.30">
    <property type="match status" value="1"/>
</dbReference>
<feature type="region of interest" description="Disordered" evidence="1">
    <location>
        <begin position="29"/>
        <end position="49"/>
    </location>
</feature>
<organism evidence="4 5">
    <name type="scientific">Janibacter melonis</name>
    <dbReference type="NCBI Taxonomy" id="262209"/>
    <lineage>
        <taxon>Bacteria</taxon>
        <taxon>Bacillati</taxon>
        <taxon>Actinomycetota</taxon>
        <taxon>Actinomycetes</taxon>
        <taxon>Micrococcales</taxon>
        <taxon>Intrasporangiaceae</taxon>
        <taxon>Janibacter</taxon>
    </lineage>
</organism>
<name>A0A176QAA2_9MICO</name>
<reference evidence="4 5" key="1">
    <citation type="submission" date="2016-01" db="EMBL/GenBank/DDBJ databases">
        <title>Janibacter melonis strain CD11_4 genome sequencing and assembly.</title>
        <authorList>
            <person name="Nair G.R."/>
            <person name="Kaur G."/>
            <person name="Chander A.M."/>
            <person name="Mayilraj S."/>
        </authorList>
    </citation>
    <scope>NUCLEOTIDE SEQUENCE [LARGE SCALE GENOMIC DNA]</scope>
    <source>
        <strain evidence="4 5">CD11-4</strain>
    </source>
</reference>
<evidence type="ECO:0000256" key="1">
    <source>
        <dbReference type="SAM" id="MobiDB-lite"/>
    </source>
</evidence>
<dbReference type="PANTHER" id="PTHR43767">
    <property type="entry name" value="LONG-CHAIN-FATTY-ACID--COA LIGASE"/>
    <property type="match status" value="1"/>
</dbReference>
<evidence type="ECO:0000259" key="3">
    <source>
        <dbReference type="Pfam" id="PF13193"/>
    </source>
</evidence>
<protein>
    <recommendedName>
        <fullName evidence="6">AMP-binding protein</fullName>
    </recommendedName>
</protein>
<comment type="caution">
    <text evidence="4">The sequence shown here is derived from an EMBL/GenBank/DDBJ whole genome shotgun (WGS) entry which is preliminary data.</text>
</comment>
<evidence type="ECO:0000313" key="4">
    <source>
        <dbReference type="EMBL" id="OAB86579.1"/>
    </source>
</evidence>
<dbReference type="EMBL" id="LQZG01000004">
    <property type="protein sequence ID" value="OAB86579.1"/>
    <property type="molecule type" value="Genomic_DNA"/>
</dbReference>
<dbReference type="Pfam" id="PF13193">
    <property type="entry name" value="AMP-binding_C"/>
    <property type="match status" value="1"/>
</dbReference>
<dbReference type="InterPro" id="IPR042099">
    <property type="entry name" value="ANL_N_sf"/>
</dbReference>
<proteinExistence type="predicted"/>
<dbReference type="PANTHER" id="PTHR43767:SF1">
    <property type="entry name" value="NONRIBOSOMAL PEPTIDE SYNTHASE PES1 (EUROFUNG)-RELATED"/>
    <property type="match status" value="1"/>
</dbReference>
<dbReference type="Proteomes" id="UP000076976">
    <property type="component" value="Unassembled WGS sequence"/>
</dbReference>
<evidence type="ECO:0000313" key="5">
    <source>
        <dbReference type="Proteomes" id="UP000076976"/>
    </source>
</evidence>
<feature type="domain" description="AMP-dependent synthetase/ligase" evidence="2">
    <location>
        <begin position="43"/>
        <end position="209"/>
    </location>
</feature>
<dbReference type="GO" id="GO:0016878">
    <property type="term" value="F:acid-thiol ligase activity"/>
    <property type="evidence" value="ECO:0007669"/>
    <property type="project" value="UniProtKB-ARBA"/>
</dbReference>
<evidence type="ECO:0008006" key="6">
    <source>
        <dbReference type="Google" id="ProtNLM"/>
    </source>
</evidence>
<dbReference type="AlphaFoldDB" id="A0A176QAA2"/>
<feature type="domain" description="AMP-binding enzyme C-terminal" evidence="3">
    <location>
        <begin position="294"/>
        <end position="374"/>
    </location>
</feature>
<feature type="region of interest" description="Disordered" evidence="1">
    <location>
        <begin position="367"/>
        <end position="391"/>
    </location>
</feature>
<gene>
    <name evidence="4" type="ORF">AWH69_13180</name>
</gene>
<dbReference type="STRING" id="262209.AWH69_13180"/>
<accession>A0A176QAA2</accession>
<dbReference type="Pfam" id="PF00501">
    <property type="entry name" value="AMP-binding"/>
    <property type="match status" value="1"/>
</dbReference>
<dbReference type="InterPro" id="IPR050237">
    <property type="entry name" value="ATP-dep_AMP-bd_enzyme"/>
</dbReference>
<dbReference type="NCBIfam" id="NF005877">
    <property type="entry name" value="PRK07824.1"/>
    <property type="match status" value="1"/>
</dbReference>